<reference evidence="4 5" key="1">
    <citation type="submission" date="2019-12" db="EMBL/GenBank/DDBJ databases">
        <title>Comparative genomics gives insights into the taxonomy of the Azoarcus-Aromatoleum group and reveals separate origins of nif in the plant-associated Azoarcus and non-plant-associated Aromatoleum sub-groups.</title>
        <authorList>
            <person name="Lafos M."/>
            <person name="Maluk M."/>
            <person name="Batista M."/>
            <person name="Junghare M."/>
            <person name="Carmona M."/>
            <person name="Faoro H."/>
            <person name="Cruz L.M."/>
            <person name="Battistoni F."/>
            <person name="De Souza E."/>
            <person name="Pedrosa F."/>
            <person name="Chen W.-M."/>
            <person name="Poole P.S."/>
            <person name="Dixon R.A."/>
            <person name="James E.K."/>
        </authorList>
    </citation>
    <scope>NUCLEOTIDE SEQUENCE [LARGE SCALE GENOMIC DNA]</scope>
    <source>
        <strain evidence="4 5">22Lin</strain>
    </source>
</reference>
<organism evidence="4 5">
    <name type="scientific">Aromatoleum diolicum</name>
    <dbReference type="NCBI Taxonomy" id="75796"/>
    <lineage>
        <taxon>Bacteria</taxon>
        <taxon>Pseudomonadati</taxon>
        <taxon>Pseudomonadota</taxon>
        <taxon>Betaproteobacteria</taxon>
        <taxon>Rhodocyclales</taxon>
        <taxon>Rhodocyclaceae</taxon>
        <taxon>Aromatoleum</taxon>
    </lineage>
</organism>
<comment type="subcellular location">
    <subcellularLocation>
        <location evidence="1">Secreted</location>
    </subcellularLocation>
</comment>
<dbReference type="SUPFAM" id="SSF51120">
    <property type="entry name" value="beta-Roll"/>
    <property type="match status" value="1"/>
</dbReference>
<name>A0ABX1QE77_9RHOO</name>
<dbReference type="Pfam" id="PF00353">
    <property type="entry name" value="HemolysinCabind"/>
    <property type="match status" value="3"/>
</dbReference>
<dbReference type="PANTHER" id="PTHR38340:SF1">
    <property type="entry name" value="S-LAYER PROTEIN"/>
    <property type="match status" value="1"/>
</dbReference>
<dbReference type="InterPro" id="IPR011049">
    <property type="entry name" value="Serralysin-like_metalloprot_C"/>
</dbReference>
<dbReference type="InterPro" id="IPR019960">
    <property type="entry name" value="T1SS_VCA0849"/>
</dbReference>
<dbReference type="InterPro" id="IPR050557">
    <property type="entry name" value="RTX_toxin/Mannuronan_C5-epim"/>
</dbReference>
<proteinExistence type="predicted"/>
<dbReference type="InterPro" id="IPR001343">
    <property type="entry name" value="Hemolysn_Ca-bd"/>
</dbReference>
<feature type="domain" description="Bacterial Ig-like" evidence="3">
    <location>
        <begin position="88"/>
        <end position="189"/>
    </location>
</feature>
<dbReference type="InterPro" id="IPR018511">
    <property type="entry name" value="Hemolysin-typ_Ca-bd_CS"/>
</dbReference>
<dbReference type="Pfam" id="PF19078">
    <property type="entry name" value="Big_12"/>
    <property type="match status" value="2"/>
</dbReference>
<evidence type="ECO:0000256" key="2">
    <source>
        <dbReference type="ARBA" id="ARBA00022525"/>
    </source>
</evidence>
<feature type="non-terminal residue" evidence="4">
    <location>
        <position position="1"/>
    </location>
</feature>
<gene>
    <name evidence="4" type="ORF">GPA25_11440</name>
</gene>
<evidence type="ECO:0000256" key="1">
    <source>
        <dbReference type="ARBA" id="ARBA00004613"/>
    </source>
</evidence>
<sequence length="569" mass="57500">TALSDTDSSSQVTFTFSEAPVGFTAGDIVAVGGTVTNLQATADSLVYTAIFTATDGFAGTASVSVANDLYTDAAGNLGSGGSDTVPVDRSNPTLTVNIVDTALSDTDTSSQVTFTFSEAPVGFTAGDIVAVGGTVTNLQATADPLVYTATFTTDGTFTGTASVSVANDLYTDATGNLGSGGSDTVQVTIPPVIYDGSDWQVQNGAIQPKGQGSITFTAGASIHFDFHVKDGDAVLALDAASKFFAKTGMTASIDKIFNDANETVYRVTLTNTTAQQISIGNSEQLGLVWSNVNNVANDVSLINSDEYVLLNNDGASIKVATSAFAGTTTVSGDQDYIWLSSSKTGQEFVKAPISTGEVGDTVAGSGGDDIIYGNPGANIAGLSNDNLAGGDGNDLIDGRSGNDILDGGAGNDHVLGGYGNDALLGGTGNDMLWGDAGNDTLSGGAGNDILHGGLGADTFKWTLADASSVDVPTDVIKDFDAAAFGSGGDRLDLKDLLEGTSATNESLGNYLDFSFDSGTNSTTIAVHSGGTGAPVDQVIVLENVNLAGSFADDAAIISDLLSKGKLITD</sequence>
<keyword evidence="5" id="KW-1185">Reference proteome</keyword>
<dbReference type="Proteomes" id="UP000648984">
    <property type="component" value="Unassembled WGS sequence"/>
</dbReference>
<evidence type="ECO:0000313" key="5">
    <source>
        <dbReference type="Proteomes" id="UP000648984"/>
    </source>
</evidence>
<dbReference type="PROSITE" id="PS00330">
    <property type="entry name" value="HEMOLYSIN_CALCIUM"/>
    <property type="match status" value="1"/>
</dbReference>
<dbReference type="PRINTS" id="PR00313">
    <property type="entry name" value="CABNDNGRPT"/>
</dbReference>
<dbReference type="InterPro" id="IPR044048">
    <property type="entry name" value="Big_12"/>
</dbReference>
<dbReference type="RefSeq" id="WP_169260521.1">
    <property type="nucleotide sequence ID" value="NZ_WTVQ01000017.1"/>
</dbReference>
<evidence type="ECO:0000313" key="4">
    <source>
        <dbReference type="EMBL" id="NMG75370.1"/>
    </source>
</evidence>
<dbReference type="EMBL" id="WTVQ01000017">
    <property type="protein sequence ID" value="NMG75370.1"/>
    <property type="molecule type" value="Genomic_DNA"/>
</dbReference>
<accession>A0ABX1QE77</accession>
<evidence type="ECO:0000259" key="3">
    <source>
        <dbReference type="Pfam" id="PF19078"/>
    </source>
</evidence>
<protein>
    <submittedName>
        <fullName evidence="4">Type I secretion C-terminal target domain-containing protein</fullName>
    </submittedName>
</protein>
<feature type="domain" description="Bacterial Ig-like" evidence="3">
    <location>
        <begin position="6"/>
        <end position="85"/>
    </location>
</feature>
<comment type="caution">
    <text evidence="4">The sequence shown here is derived from an EMBL/GenBank/DDBJ whole genome shotgun (WGS) entry which is preliminary data.</text>
</comment>
<dbReference type="NCBIfam" id="TIGR03661">
    <property type="entry name" value="T1SS_VCA0849"/>
    <property type="match status" value="1"/>
</dbReference>
<dbReference type="PANTHER" id="PTHR38340">
    <property type="entry name" value="S-LAYER PROTEIN"/>
    <property type="match status" value="1"/>
</dbReference>
<dbReference type="Gene3D" id="2.150.10.10">
    <property type="entry name" value="Serralysin-like metalloprotease, C-terminal"/>
    <property type="match status" value="2"/>
</dbReference>
<keyword evidence="2" id="KW-0964">Secreted</keyword>